<dbReference type="InterPro" id="IPR036388">
    <property type="entry name" value="WH-like_DNA-bd_sf"/>
</dbReference>
<evidence type="ECO:0000313" key="2">
    <source>
        <dbReference type="EMBL" id="BAU31726.1"/>
    </source>
</evidence>
<dbReference type="CDD" id="cd00090">
    <property type="entry name" value="HTH_ARSR"/>
    <property type="match status" value="1"/>
</dbReference>
<sequence length="100" mass="11334">MRASRAYSGGVSEWTFLTNHAHVLVCLSDDESLRVRDIAEQVGITERAVVRILGELVDAGYLEKFRDGRRNTYRILRDRPLRHPLESAHTVGELLDSVSN</sequence>
<dbReference type="SUPFAM" id="SSF46785">
    <property type="entry name" value="Winged helix' DNA-binding domain"/>
    <property type="match status" value="1"/>
</dbReference>
<dbReference type="Proteomes" id="UP000218965">
    <property type="component" value="Chromosome"/>
</dbReference>
<name>A0A0U5BET7_9MICO</name>
<dbReference type="KEGG" id="malk:MalAC0309_0860"/>
<dbReference type="AlphaFoldDB" id="A0A0U5BET7"/>
<evidence type="ECO:0000259" key="1">
    <source>
        <dbReference type="Pfam" id="PF01047"/>
    </source>
</evidence>
<dbReference type="InterPro" id="IPR000835">
    <property type="entry name" value="HTH_MarR-typ"/>
</dbReference>
<dbReference type="InterPro" id="IPR036390">
    <property type="entry name" value="WH_DNA-bd_sf"/>
</dbReference>
<dbReference type="EMBL" id="AP017315">
    <property type="protein sequence ID" value="BAU31726.1"/>
    <property type="molecule type" value="Genomic_DNA"/>
</dbReference>
<accession>A0A0U5BET7</accession>
<dbReference type="RefSeq" id="WP_096420924.1">
    <property type="nucleotide sequence ID" value="NZ_AP017315.1"/>
</dbReference>
<reference evidence="3" key="1">
    <citation type="submission" date="2015-12" db="EMBL/GenBank/DDBJ databases">
        <authorList>
            <person name="Shamseldin A."/>
            <person name="Moawad H."/>
            <person name="Abd El-Rahim W.M."/>
            <person name="Sadowsky M.J."/>
        </authorList>
    </citation>
    <scope>NUCLEOTIDE SEQUENCE [LARGE SCALE GENOMIC DNA]</scope>
    <source>
        <strain evidence="3">JAM AC0309</strain>
    </source>
</reference>
<reference evidence="2 3" key="2">
    <citation type="submission" date="2016-01" db="EMBL/GenBank/DDBJ databases">
        <title>Microcella alkaliphila JAM AC0309 whole genome shotgun sequence.</title>
        <authorList>
            <person name="Kurata A."/>
            <person name="Hirose Y."/>
            <person name="Kishimoto N."/>
            <person name="Kobayashi T."/>
        </authorList>
    </citation>
    <scope>NUCLEOTIDE SEQUENCE [LARGE SCALE GENOMIC DNA]</scope>
    <source>
        <strain evidence="2 3">JAM AC0309</strain>
    </source>
</reference>
<feature type="domain" description="HTH marR-type" evidence="1">
    <location>
        <begin position="20"/>
        <end position="67"/>
    </location>
</feature>
<dbReference type="InterPro" id="IPR011991">
    <property type="entry name" value="ArsR-like_HTH"/>
</dbReference>
<gene>
    <name evidence="2" type="ORF">MalAC0309_0860</name>
</gene>
<evidence type="ECO:0000313" key="3">
    <source>
        <dbReference type="Proteomes" id="UP000218965"/>
    </source>
</evidence>
<protein>
    <submittedName>
        <fullName evidence="2">PaaX family transcriptional regulator</fullName>
    </submittedName>
</protein>
<dbReference type="OrthoDB" id="371140at2"/>
<organism evidence="2 3">
    <name type="scientific">Microcella alkaliphila</name>
    <dbReference type="NCBI Taxonomy" id="279828"/>
    <lineage>
        <taxon>Bacteria</taxon>
        <taxon>Bacillati</taxon>
        <taxon>Actinomycetota</taxon>
        <taxon>Actinomycetes</taxon>
        <taxon>Micrococcales</taxon>
        <taxon>Microbacteriaceae</taxon>
        <taxon>Microcella</taxon>
    </lineage>
</organism>
<dbReference type="Gene3D" id="1.10.10.10">
    <property type="entry name" value="Winged helix-like DNA-binding domain superfamily/Winged helix DNA-binding domain"/>
    <property type="match status" value="1"/>
</dbReference>
<dbReference type="Pfam" id="PF01047">
    <property type="entry name" value="MarR"/>
    <property type="match status" value="1"/>
</dbReference>
<dbReference type="GO" id="GO:0003700">
    <property type="term" value="F:DNA-binding transcription factor activity"/>
    <property type="evidence" value="ECO:0007669"/>
    <property type="project" value="InterPro"/>
</dbReference>
<proteinExistence type="predicted"/>